<dbReference type="SUPFAM" id="SSF57625">
    <property type="entry name" value="Invertebrate chitin-binding proteins"/>
    <property type="match status" value="3"/>
</dbReference>
<accession>A0A9Q0MDG8</accession>
<gene>
    <name evidence="8" type="ORF">RDWZM_001022</name>
</gene>
<keyword evidence="3" id="KW-0677">Repeat</keyword>
<evidence type="ECO:0000313" key="9">
    <source>
        <dbReference type="Proteomes" id="UP001142055"/>
    </source>
</evidence>
<dbReference type="PANTHER" id="PTHR23301:SF100">
    <property type="entry name" value="GASP, ISOFORM A"/>
    <property type="match status" value="1"/>
</dbReference>
<evidence type="ECO:0000259" key="7">
    <source>
        <dbReference type="PROSITE" id="PS50940"/>
    </source>
</evidence>
<proteinExistence type="predicted"/>
<dbReference type="InterPro" id="IPR051940">
    <property type="entry name" value="Chitin_bind-dev_reg"/>
</dbReference>
<keyword evidence="4" id="KW-1015">Disulfide bond</keyword>
<keyword evidence="1" id="KW-0147">Chitin-binding</keyword>
<dbReference type="InterPro" id="IPR036508">
    <property type="entry name" value="Chitin-bd_dom_sf"/>
</dbReference>
<sequence>MMDSSTFGAISDTNLDIVSTQSHTVLCQRPPQFQFQPGPQSFSPQSAPSSQQQFAPAPAVPSVPARSNSGSSGFVGSFNCPDDFGFYPHVKSCDKYWACDNGTATLKTCGNGLVFDDSDMKRENCAYPFSVDCGDRSDLEPPISTPHCPRLYGIFPDTTNCRIFYSCWNGEASRYECPPGLAYDDNQRVCVWADHVERCDQSEVSDGFVCPDQTEADQPGHYTRHAHPTDCRKFYVCIESVARPYGCSLGTVFNVDTLQCDDPENVPGCEKYYGDLDSKQVKKLQRS</sequence>
<evidence type="ECO:0000256" key="1">
    <source>
        <dbReference type="ARBA" id="ARBA00022669"/>
    </source>
</evidence>
<dbReference type="GO" id="GO:0005576">
    <property type="term" value="C:extracellular region"/>
    <property type="evidence" value="ECO:0007669"/>
    <property type="project" value="InterPro"/>
</dbReference>
<dbReference type="Proteomes" id="UP001142055">
    <property type="component" value="Chromosome 1"/>
</dbReference>
<keyword evidence="5" id="KW-0325">Glycoprotein</keyword>
<dbReference type="EMBL" id="JAPWDV010000001">
    <property type="protein sequence ID" value="KAJ6222477.1"/>
    <property type="molecule type" value="Genomic_DNA"/>
</dbReference>
<dbReference type="GO" id="GO:0008061">
    <property type="term" value="F:chitin binding"/>
    <property type="evidence" value="ECO:0007669"/>
    <property type="project" value="UniProtKB-KW"/>
</dbReference>
<dbReference type="PROSITE" id="PS50940">
    <property type="entry name" value="CHIT_BIND_II"/>
    <property type="match status" value="3"/>
</dbReference>
<evidence type="ECO:0000256" key="6">
    <source>
        <dbReference type="SAM" id="MobiDB-lite"/>
    </source>
</evidence>
<dbReference type="SMART" id="SM00494">
    <property type="entry name" value="ChtBD2"/>
    <property type="match status" value="3"/>
</dbReference>
<reference evidence="8" key="1">
    <citation type="submission" date="2022-12" db="EMBL/GenBank/DDBJ databases">
        <title>Genome assemblies of Blomia tropicalis.</title>
        <authorList>
            <person name="Cui Y."/>
        </authorList>
    </citation>
    <scope>NUCLEOTIDE SEQUENCE</scope>
    <source>
        <tissue evidence="8">Adult mites</tissue>
    </source>
</reference>
<evidence type="ECO:0000256" key="3">
    <source>
        <dbReference type="ARBA" id="ARBA00022737"/>
    </source>
</evidence>
<dbReference type="AlphaFoldDB" id="A0A9Q0MDG8"/>
<feature type="domain" description="Chitin-binding type-2" evidence="7">
    <location>
        <begin position="207"/>
        <end position="271"/>
    </location>
</feature>
<evidence type="ECO:0000256" key="5">
    <source>
        <dbReference type="ARBA" id="ARBA00023180"/>
    </source>
</evidence>
<dbReference type="Gene3D" id="2.170.140.10">
    <property type="entry name" value="Chitin binding domain"/>
    <property type="match status" value="3"/>
</dbReference>
<name>A0A9Q0MDG8_BLOTA</name>
<feature type="region of interest" description="Disordered" evidence="6">
    <location>
        <begin position="36"/>
        <end position="66"/>
    </location>
</feature>
<feature type="domain" description="Chitin-binding type-2" evidence="7">
    <location>
        <begin position="145"/>
        <end position="201"/>
    </location>
</feature>
<dbReference type="PANTHER" id="PTHR23301">
    <property type="entry name" value="CHITIN BINDING PERITROPHIN-A"/>
    <property type="match status" value="1"/>
</dbReference>
<organism evidence="8 9">
    <name type="scientific">Blomia tropicalis</name>
    <name type="common">Mite</name>
    <dbReference type="NCBI Taxonomy" id="40697"/>
    <lineage>
        <taxon>Eukaryota</taxon>
        <taxon>Metazoa</taxon>
        <taxon>Ecdysozoa</taxon>
        <taxon>Arthropoda</taxon>
        <taxon>Chelicerata</taxon>
        <taxon>Arachnida</taxon>
        <taxon>Acari</taxon>
        <taxon>Acariformes</taxon>
        <taxon>Sarcoptiformes</taxon>
        <taxon>Astigmata</taxon>
        <taxon>Glycyphagoidea</taxon>
        <taxon>Echimyopodidae</taxon>
        <taxon>Blomia</taxon>
    </lineage>
</organism>
<feature type="domain" description="Chitin-binding type-2" evidence="7">
    <location>
        <begin position="77"/>
        <end position="135"/>
    </location>
</feature>
<evidence type="ECO:0000256" key="4">
    <source>
        <dbReference type="ARBA" id="ARBA00023157"/>
    </source>
</evidence>
<protein>
    <recommendedName>
        <fullName evidence="7">Chitin-binding type-2 domain-containing protein</fullName>
    </recommendedName>
</protein>
<evidence type="ECO:0000313" key="8">
    <source>
        <dbReference type="EMBL" id="KAJ6222477.1"/>
    </source>
</evidence>
<dbReference type="OMA" id="VNCGDRT"/>
<evidence type="ECO:0000256" key="2">
    <source>
        <dbReference type="ARBA" id="ARBA00022729"/>
    </source>
</evidence>
<dbReference type="InterPro" id="IPR002557">
    <property type="entry name" value="Chitin-bd_dom"/>
</dbReference>
<comment type="caution">
    <text evidence="8">The sequence shown here is derived from an EMBL/GenBank/DDBJ whole genome shotgun (WGS) entry which is preliminary data.</text>
</comment>
<dbReference type="Pfam" id="PF01607">
    <property type="entry name" value="CBM_14"/>
    <property type="match status" value="3"/>
</dbReference>
<keyword evidence="9" id="KW-1185">Reference proteome</keyword>
<keyword evidence="2" id="KW-0732">Signal</keyword>